<comment type="caution">
    <text evidence="2">The sequence shown here is derived from an EMBL/GenBank/DDBJ whole genome shotgun (WGS) entry which is preliminary data.</text>
</comment>
<sequence length="96" mass="10884">MVCKKVMVWFLTALLATNTLLCLPGVAGAEKQDARNGMQLDQADTKQEEQGLSDGTLVHRILIVLLTLLWRMTKRWLLQAQLQTRLASVFRMENTV</sequence>
<feature type="signal peptide" evidence="1">
    <location>
        <begin position="1"/>
        <end position="29"/>
    </location>
</feature>
<dbReference type="RefSeq" id="WP_152381203.1">
    <property type="nucleotide sequence ID" value="NZ_CP045298.1"/>
</dbReference>
<proteinExistence type="predicted"/>
<protein>
    <submittedName>
        <fullName evidence="2">Uncharacterized protein</fullName>
    </submittedName>
</protein>
<evidence type="ECO:0000313" key="2">
    <source>
        <dbReference type="EMBL" id="MDQ0493667.1"/>
    </source>
</evidence>
<evidence type="ECO:0000256" key="1">
    <source>
        <dbReference type="SAM" id="SignalP"/>
    </source>
</evidence>
<name>A0ABU0KW45_9BACL</name>
<feature type="chain" id="PRO_5045566501" evidence="1">
    <location>
        <begin position="30"/>
        <end position="96"/>
    </location>
</feature>
<gene>
    <name evidence="2" type="ORF">QOZ95_001825</name>
</gene>
<keyword evidence="1" id="KW-0732">Signal</keyword>
<accession>A0ABU0KW45</accession>
<evidence type="ECO:0000313" key="3">
    <source>
        <dbReference type="Proteomes" id="UP001242811"/>
    </source>
</evidence>
<dbReference type="EMBL" id="JAUSWA010000008">
    <property type="protein sequence ID" value="MDQ0493667.1"/>
    <property type="molecule type" value="Genomic_DNA"/>
</dbReference>
<keyword evidence="3" id="KW-1185">Reference proteome</keyword>
<reference evidence="2 3" key="1">
    <citation type="submission" date="2023-07" db="EMBL/GenBank/DDBJ databases">
        <title>Genomic Encyclopedia of Type Strains, Phase IV (KMG-IV): sequencing the most valuable type-strain genomes for metagenomic binning, comparative biology and taxonomic classification.</title>
        <authorList>
            <person name="Goeker M."/>
        </authorList>
    </citation>
    <scope>NUCLEOTIDE SEQUENCE [LARGE SCALE GENOMIC DNA]</scope>
    <source>
        <strain evidence="2 3">DSM 14914</strain>
    </source>
</reference>
<organism evidence="2 3">
    <name type="scientific">Paenibacillus brasilensis</name>
    <dbReference type="NCBI Taxonomy" id="128574"/>
    <lineage>
        <taxon>Bacteria</taxon>
        <taxon>Bacillati</taxon>
        <taxon>Bacillota</taxon>
        <taxon>Bacilli</taxon>
        <taxon>Bacillales</taxon>
        <taxon>Paenibacillaceae</taxon>
        <taxon>Paenibacillus</taxon>
    </lineage>
</organism>
<dbReference type="Proteomes" id="UP001242811">
    <property type="component" value="Unassembled WGS sequence"/>
</dbReference>